<evidence type="ECO:0000313" key="1">
    <source>
        <dbReference type="EMBL" id="NEA19963.1"/>
    </source>
</evidence>
<organism evidence="1 2">
    <name type="scientific">Streptomyces halstedii</name>
    <dbReference type="NCBI Taxonomy" id="1944"/>
    <lineage>
        <taxon>Bacteria</taxon>
        <taxon>Bacillati</taxon>
        <taxon>Actinomycetota</taxon>
        <taxon>Actinomycetes</taxon>
        <taxon>Kitasatosporales</taxon>
        <taxon>Streptomycetaceae</taxon>
        <taxon>Streptomyces</taxon>
    </lineage>
</organism>
<accession>A0A6N9UCU1</accession>
<dbReference type="Proteomes" id="UP000471293">
    <property type="component" value="Unassembled WGS sequence"/>
</dbReference>
<dbReference type="Pfam" id="PF09566">
    <property type="entry name" value="RE_SacI"/>
    <property type="match status" value="1"/>
</dbReference>
<protein>
    <submittedName>
        <fullName evidence="1">Restriction endonuclease, SacI family</fullName>
    </submittedName>
</protein>
<gene>
    <name evidence="1" type="ORF">G3I29_31835</name>
</gene>
<reference evidence="1 2" key="1">
    <citation type="submission" date="2020-01" db="EMBL/GenBank/DDBJ databases">
        <title>Insect and environment-associated Actinomycetes.</title>
        <authorList>
            <person name="Currrie C."/>
            <person name="Chevrette M."/>
            <person name="Carlson C."/>
            <person name="Stubbendieck R."/>
            <person name="Wendt-Pienkowski E."/>
        </authorList>
    </citation>
    <scope>NUCLEOTIDE SEQUENCE [LARGE SCALE GENOMIC DNA]</scope>
    <source>
        <strain evidence="1 2">SID11342</strain>
    </source>
</reference>
<keyword evidence="1" id="KW-0540">Nuclease</keyword>
<dbReference type="GO" id="GO:0004519">
    <property type="term" value="F:endonuclease activity"/>
    <property type="evidence" value="ECO:0007669"/>
    <property type="project" value="UniProtKB-KW"/>
</dbReference>
<dbReference type="EMBL" id="JAAGLQ010000661">
    <property type="protein sequence ID" value="NEA19963.1"/>
    <property type="molecule type" value="Genomic_DNA"/>
</dbReference>
<evidence type="ECO:0000313" key="2">
    <source>
        <dbReference type="Proteomes" id="UP000471293"/>
    </source>
</evidence>
<dbReference type="AlphaFoldDB" id="A0A6N9UCU1"/>
<comment type="caution">
    <text evidence="1">The sequence shown here is derived from an EMBL/GenBank/DDBJ whole genome shotgun (WGS) entry which is preliminary data.</text>
</comment>
<keyword evidence="1" id="KW-0255">Endonuclease</keyword>
<sequence>MVQGGGQKVTLRVPREPAMKRFLEALALARSDEALPSEWITRTRKVGQAKNGTNTPMLGTALLAKATNKLVNALALQTKVHRGYSARGVAKNVLVPACVEHEIDLRTTGAEPLNNHPFYQQEMVVPSLIPESKPVARAELEYLVECLQSADFLEDEEALRALAAFLRVRIEDGNKATVLELDAGSLTLPVLSDLATGFININREGGRRGQAFVAACLDLVHPGMVYADSINDPSRNVPGDVAIKIPLGASGAPNDGLFESDTPMPASTADYTVVLSAEAKQKAVSQSEILQFVERLAVAGIGKGLYAAVEPNQADLEPDKLTTLAQQRNGILLEVVSDPKKLLATAMQWSPFPLAECLKRFPQLLVQRLKDFHCGKDSQHEWADMLAAAPAEQGAT</sequence>
<keyword evidence="1" id="KW-0378">Hydrolase</keyword>
<proteinExistence type="predicted"/>
<name>A0A6N9UCU1_STRHA</name>
<dbReference type="InterPro" id="IPR019066">
    <property type="entry name" value="Restrct_endonuc_II_SacI"/>
</dbReference>